<feature type="coiled-coil region" evidence="1">
    <location>
        <begin position="437"/>
        <end position="502"/>
    </location>
</feature>
<feature type="region of interest" description="Disordered" evidence="2">
    <location>
        <begin position="249"/>
        <end position="312"/>
    </location>
</feature>
<name>A0A914C166_9BILA</name>
<feature type="compositionally biased region" description="Polar residues" evidence="2">
    <location>
        <begin position="268"/>
        <end position="278"/>
    </location>
</feature>
<evidence type="ECO:0000256" key="2">
    <source>
        <dbReference type="SAM" id="MobiDB-lite"/>
    </source>
</evidence>
<protein>
    <submittedName>
        <fullName evidence="4">BED-type domain-containing protein</fullName>
    </submittedName>
</protein>
<dbReference type="AlphaFoldDB" id="A0A914C166"/>
<evidence type="ECO:0000313" key="4">
    <source>
        <dbReference type="WBParaSite" id="ACRNAN_Path_144.g504.t1"/>
    </source>
</evidence>
<keyword evidence="1" id="KW-0175">Coiled coil</keyword>
<feature type="compositionally biased region" description="Polar residues" evidence="2">
    <location>
        <begin position="289"/>
        <end position="308"/>
    </location>
</feature>
<dbReference type="WBParaSite" id="ACRNAN_Path_144.g504.t1">
    <property type="protein sequence ID" value="ACRNAN_Path_144.g504.t1"/>
    <property type="gene ID" value="ACRNAN_Path_144.g504"/>
</dbReference>
<feature type="coiled-coil region" evidence="1">
    <location>
        <begin position="324"/>
        <end position="386"/>
    </location>
</feature>
<evidence type="ECO:0000256" key="1">
    <source>
        <dbReference type="SAM" id="Coils"/>
    </source>
</evidence>
<proteinExistence type="predicted"/>
<accession>A0A914C166</accession>
<keyword evidence="3" id="KW-1185">Reference proteome</keyword>
<reference evidence="4" key="1">
    <citation type="submission" date="2022-11" db="UniProtKB">
        <authorList>
            <consortium name="WormBaseParasite"/>
        </authorList>
    </citation>
    <scope>IDENTIFICATION</scope>
</reference>
<dbReference type="Proteomes" id="UP000887540">
    <property type="component" value="Unplaced"/>
</dbReference>
<feature type="compositionally biased region" description="Polar residues" evidence="2">
    <location>
        <begin position="249"/>
        <end position="260"/>
    </location>
</feature>
<evidence type="ECO:0000313" key="3">
    <source>
        <dbReference type="Proteomes" id="UP000887540"/>
    </source>
</evidence>
<sequence>MVKKKKFKEKKEKEHKLCERIGWRKCYDGIFPGIEASSLGNQYFLCIPCNTDLIFGKMGRSAIRQHLDSGRHRISINGSGTETISPSISLYQSSEEGELQPADGLQTFNSLFSMQSKQTRRYNIPYCKFKQKYAEWFPEIGPSERGDDYYYCKLCEMDLKLGSMGPGSIKQHMNSTRHKQRAITNPMTLENNSSSNTSTDQVVGISCVNIKNEEVDITTNSESISSIDSQIHQETAPMETLLQAISVASSEKSLPPSQTSFEEKLKSAETSQTRQKSLLVNVRPATYQVDKSNTQPKSSHQNSQMQKFSSSLSSRLITHANQSAQEWKSKYETAQSQLSEALREAYKAKQEYYGVQQELLTSKQELESSKFELAETRGKLDLLKNELLQENPDLDTLKLLLTENFPLLTKNNFDVDPQVTKDIKVYKQINFQQASVIKDLKNQLKQASDNKIEAAKLITELQQSRDEAIKLKVEKELALRQLKQAQEDFNDAMVEIDNLKLALASE</sequence>
<organism evidence="3 4">
    <name type="scientific">Acrobeloides nanus</name>
    <dbReference type="NCBI Taxonomy" id="290746"/>
    <lineage>
        <taxon>Eukaryota</taxon>
        <taxon>Metazoa</taxon>
        <taxon>Ecdysozoa</taxon>
        <taxon>Nematoda</taxon>
        <taxon>Chromadorea</taxon>
        <taxon>Rhabditida</taxon>
        <taxon>Tylenchina</taxon>
        <taxon>Cephalobomorpha</taxon>
        <taxon>Cephaloboidea</taxon>
        <taxon>Cephalobidae</taxon>
        <taxon>Acrobeloides</taxon>
    </lineage>
</organism>